<name>A0A645JBG8_9ZZZZ</name>
<sequence length="108" mass="11545">MTLIGIHGFEGNIPAVLHDLGGHLLSKALQGFFTLLAIVLHVNVDTNALLAITIDGIVGQLLNGVQGLAPVSDEGTQTFPLQDHLIAAFRTKSDHRRCTDVHMGKQSL</sequence>
<dbReference type="AlphaFoldDB" id="A0A645JBG8"/>
<gene>
    <name evidence="1" type="ORF">SDC9_205418</name>
</gene>
<organism evidence="1">
    <name type="scientific">bioreactor metagenome</name>
    <dbReference type="NCBI Taxonomy" id="1076179"/>
    <lineage>
        <taxon>unclassified sequences</taxon>
        <taxon>metagenomes</taxon>
        <taxon>ecological metagenomes</taxon>
    </lineage>
</organism>
<accession>A0A645JBG8</accession>
<protein>
    <submittedName>
        <fullName evidence="1">Uncharacterized protein</fullName>
    </submittedName>
</protein>
<comment type="caution">
    <text evidence="1">The sequence shown here is derived from an EMBL/GenBank/DDBJ whole genome shotgun (WGS) entry which is preliminary data.</text>
</comment>
<reference evidence="1" key="1">
    <citation type="submission" date="2019-08" db="EMBL/GenBank/DDBJ databases">
        <authorList>
            <person name="Kucharzyk K."/>
            <person name="Murdoch R.W."/>
            <person name="Higgins S."/>
            <person name="Loffler F."/>
        </authorList>
    </citation>
    <scope>NUCLEOTIDE SEQUENCE</scope>
</reference>
<dbReference type="EMBL" id="VSSQ01129631">
    <property type="protein sequence ID" value="MPN57724.1"/>
    <property type="molecule type" value="Genomic_DNA"/>
</dbReference>
<proteinExistence type="predicted"/>
<evidence type="ECO:0000313" key="1">
    <source>
        <dbReference type="EMBL" id="MPN57724.1"/>
    </source>
</evidence>